<proteinExistence type="predicted"/>
<dbReference type="Proteomes" id="UP001432322">
    <property type="component" value="Unassembled WGS sequence"/>
</dbReference>
<accession>A0AAV5UXX9</accession>
<gene>
    <name evidence="1" type="ORF">PFISCL1PPCAC_3188</name>
</gene>
<reference evidence="1" key="1">
    <citation type="submission" date="2023-10" db="EMBL/GenBank/DDBJ databases">
        <title>Genome assembly of Pristionchus species.</title>
        <authorList>
            <person name="Yoshida K."/>
            <person name="Sommer R.J."/>
        </authorList>
    </citation>
    <scope>NUCLEOTIDE SEQUENCE</scope>
    <source>
        <strain evidence="1">RS5133</strain>
    </source>
</reference>
<dbReference type="AlphaFoldDB" id="A0AAV5UXX9"/>
<evidence type="ECO:0000313" key="1">
    <source>
        <dbReference type="EMBL" id="GMT11891.1"/>
    </source>
</evidence>
<dbReference type="EMBL" id="BTSY01000001">
    <property type="protein sequence ID" value="GMT11891.1"/>
    <property type="molecule type" value="Genomic_DNA"/>
</dbReference>
<organism evidence="1 2">
    <name type="scientific">Pristionchus fissidentatus</name>
    <dbReference type="NCBI Taxonomy" id="1538716"/>
    <lineage>
        <taxon>Eukaryota</taxon>
        <taxon>Metazoa</taxon>
        <taxon>Ecdysozoa</taxon>
        <taxon>Nematoda</taxon>
        <taxon>Chromadorea</taxon>
        <taxon>Rhabditida</taxon>
        <taxon>Rhabditina</taxon>
        <taxon>Diplogasteromorpha</taxon>
        <taxon>Diplogasteroidea</taxon>
        <taxon>Neodiplogasteridae</taxon>
        <taxon>Pristionchus</taxon>
    </lineage>
</organism>
<sequence>IIEDLGPHVEKWVLSMQGLWPFVGTRYSMRVLGGSASLKHPDLKNIGLEPFGRTAKNMSKITVGKYNETARLVRDQFRMRGPESNEYQVIVAEAKRRDSFWAMQSIDNSTFPECEKYENFTHNIKEELCSIPHS</sequence>
<name>A0AAV5UXX9_9BILA</name>
<feature type="non-terminal residue" evidence="1">
    <location>
        <position position="1"/>
    </location>
</feature>
<evidence type="ECO:0000313" key="2">
    <source>
        <dbReference type="Proteomes" id="UP001432322"/>
    </source>
</evidence>
<comment type="caution">
    <text evidence="1">The sequence shown here is derived from an EMBL/GenBank/DDBJ whole genome shotgun (WGS) entry which is preliminary data.</text>
</comment>
<protein>
    <submittedName>
        <fullName evidence="1">Uncharacterized protein</fullName>
    </submittedName>
</protein>
<feature type="non-terminal residue" evidence="1">
    <location>
        <position position="134"/>
    </location>
</feature>
<keyword evidence="2" id="KW-1185">Reference proteome</keyword>